<name>A0A5R9BFT7_9MICC</name>
<dbReference type="PANTHER" id="PTHR43649:SF12">
    <property type="entry name" value="DIACETYLCHITOBIOSE BINDING PROTEIN DASA"/>
    <property type="match status" value="1"/>
</dbReference>
<dbReference type="OrthoDB" id="9787283at2"/>
<dbReference type="PANTHER" id="PTHR43649">
    <property type="entry name" value="ARABINOSE-BINDING PROTEIN-RELATED"/>
    <property type="match status" value="1"/>
</dbReference>
<evidence type="ECO:0000313" key="1">
    <source>
        <dbReference type="EMBL" id="TLP99503.1"/>
    </source>
</evidence>
<dbReference type="Gene3D" id="3.40.190.10">
    <property type="entry name" value="Periplasmic binding protein-like II"/>
    <property type="match status" value="2"/>
</dbReference>
<keyword evidence="2" id="KW-1185">Reference proteome</keyword>
<dbReference type="InterPro" id="IPR050490">
    <property type="entry name" value="Bact_solute-bd_prot1"/>
</dbReference>
<gene>
    <name evidence="1" type="ORF">FEF26_02510</name>
</gene>
<accession>A0A5R9BFT7</accession>
<proteinExistence type="predicted"/>
<dbReference type="AlphaFoldDB" id="A0A5R9BFT7"/>
<dbReference type="Pfam" id="PF01547">
    <property type="entry name" value="SBP_bac_1"/>
    <property type="match status" value="1"/>
</dbReference>
<dbReference type="Proteomes" id="UP000310458">
    <property type="component" value="Unassembled WGS sequence"/>
</dbReference>
<reference evidence="1 2" key="1">
    <citation type="submission" date="2019-05" db="EMBL/GenBank/DDBJ databases">
        <title>Nesterenkonia sp. GY074 isolated from the Southern Atlantic Ocean.</title>
        <authorList>
            <person name="Zhang G."/>
        </authorList>
    </citation>
    <scope>NUCLEOTIDE SEQUENCE [LARGE SCALE GENOMIC DNA]</scope>
    <source>
        <strain evidence="1 2">GY074</strain>
    </source>
</reference>
<sequence>MTHNPILEPGRRGLWVPVAVLSVGALVLTACGGGGDDDDAVEIDQEELGQGAMESFDVGDTFVATEPVDFSLLYRNNPDHGFDEDWMFFEHLEEEHNVTFSVVNAPLSDFEERRSLVIGAGDMPDFIPVTYPGQEVPYISGGAVLPISDYLDYMPNFTDKLDQWDLWEEFDAQRQEDGKAYVLPGLLEDPFYHFSVVVRGDIWDELGLDTPTTWDELEEQLRVVQEEYPDVTPFSDRWELQSTLNIASANFDTVAGWGYGQGLYFDHDADEFIYAGASDGYRELLEYFAGLVDEGLMDSETLTQDDQMAEQKFAAGESFVIGGNDESTQIYHRGFEELGTEGAEARLIPIPGGRNGDYIHSGGRFDSGMMLSASTADEDNFLALLQFIDWLYYSDEGLEFATWGVEGETYERDDNGEIQIADHIDVNNINPDGDEHLLRDYGFYNQPFLHASGSTTELVHSAFRPQVIEWQESMMHKEELPVTPAHPFTDLELEQVGLWSTALTDQVQTATAQFILGQRSFDDWDSYVSELESLNMQEFVDLANEAYERAQENIEDESADD</sequence>
<dbReference type="InterPro" id="IPR006059">
    <property type="entry name" value="SBP"/>
</dbReference>
<dbReference type="CDD" id="cd13583">
    <property type="entry name" value="PBP2_AlgQ_like_4"/>
    <property type="match status" value="1"/>
</dbReference>
<protein>
    <submittedName>
        <fullName evidence="1">Extracellular solute-binding protein</fullName>
    </submittedName>
</protein>
<dbReference type="RefSeq" id="WP_138251970.1">
    <property type="nucleotide sequence ID" value="NZ_VAVZ01000005.1"/>
</dbReference>
<evidence type="ECO:0000313" key="2">
    <source>
        <dbReference type="Proteomes" id="UP000310458"/>
    </source>
</evidence>
<dbReference type="EMBL" id="VAVZ01000005">
    <property type="protein sequence ID" value="TLP99503.1"/>
    <property type="molecule type" value="Genomic_DNA"/>
</dbReference>
<comment type="caution">
    <text evidence="1">The sequence shown here is derived from an EMBL/GenBank/DDBJ whole genome shotgun (WGS) entry which is preliminary data.</text>
</comment>
<dbReference type="SUPFAM" id="SSF53850">
    <property type="entry name" value="Periplasmic binding protein-like II"/>
    <property type="match status" value="1"/>
</dbReference>
<organism evidence="1 2">
    <name type="scientific">Nesterenkonia salmonea</name>
    <dbReference type="NCBI Taxonomy" id="1804987"/>
    <lineage>
        <taxon>Bacteria</taxon>
        <taxon>Bacillati</taxon>
        <taxon>Actinomycetota</taxon>
        <taxon>Actinomycetes</taxon>
        <taxon>Micrococcales</taxon>
        <taxon>Micrococcaceae</taxon>
        <taxon>Nesterenkonia</taxon>
    </lineage>
</organism>